<gene>
    <name evidence="1" type="ORF">PTE31013_02254</name>
</gene>
<name>A0A5E4UUY2_9BURK</name>
<sequence length="49" mass="5357">MKEQGSLCEAIRPTYGQIRRFTRLHRSKTIQPGENFPALGGTGKAVTPG</sequence>
<dbReference type="RefSeq" id="WP_174978520.1">
    <property type="nucleotide sequence ID" value="NZ_CABPRU010000004.1"/>
</dbReference>
<organism evidence="1 2">
    <name type="scientific">Pandoraea terrigena</name>
    <dbReference type="NCBI Taxonomy" id="2508292"/>
    <lineage>
        <taxon>Bacteria</taxon>
        <taxon>Pseudomonadati</taxon>
        <taxon>Pseudomonadota</taxon>
        <taxon>Betaproteobacteria</taxon>
        <taxon>Burkholderiales</taxon>
        <taxon>Burkholderiaceae</taxon>
        <taxon>Pandoraea</taxon>
    </lineage>
</organism>
<dbReference type="EMBL" id="CABPRU010000004">
    <property type="protein sequence ID" value="VVE03284.1"/>
    <property type="molecule type" value="Genomic_DNA"/>
</dbReference>
<keyword evidence="2" id="KW-1185">Reference proteome</keyword>
<dbReference type="AlphaFoldDB" id="A0A5E4UUY2"/>
<accession>A0A5E4UUY2</accession>
<proteinExistence type="predicted"/>
<evidence type="ECO:0000313" key="2">
    <source>
        <dbReference type="Proteomes" id="UP000334380"/>
    </source>
</evidence>
<protein>
    <submittedName>
        <fullName evidence="1">Uncharacterized protein</fullName>
    </submittedName>
</protein>
<evidence type="ECO:0000313" key="1">
    <source>
        <dbReference type="EMBL" id="VVE03284.1"/>
    </source>
</evidence>
<reference evidence="1 2" key="1">
    <citation type="submission" date="2019-08" db="EMBL/GenBank/DDBJ databases">
        <authorList>
            <person name="Peeters C."/>
        </authorList>
    </citation>
    <scope>NUCLEOTIDE SEQUENCE [LARGE SCALE GENOMIC DNA]</scope>
    <source>
        <strain evidence="1 2">LMG 31013</strain>
    </source>
</reference>
<dbReference type="Proteomes" id="UP000334380">
    <property type="component" value="Unassembled WGS sequence"/>
</dbReference>